<sequence length="109" mass="12828">MTPRVLPFVPQTSYFTRVITSVRFCPFRIEAFTCFSQCQLHTKRKWSVNKILVEVETDEDSENFSDYESFSDHDTESEEDGDSGNEEVNNTEWFSSKDGIKWKKRKLTL</sequence>
<evidence type="ECO:0000256" key="1">
    <source>
        <dbReference type="SAM" id="MobiDB-lite"/>
    </source>
</evidence>
<evidence type="ECO:0000313" key="4">
    <source>
        <dbReference type="Proteomes" id="UP000499080"/>
    </source>
</evidence>
<dbReference type="AlphaFoldDB" id="A0A4Y2SBH2"/>
<organism evidence="2 4">
    <name type="scientific">Araneus ventricosus</name>
    <name type="common">Orbweaver spider</name>
    <name type="synonym">Epeira ventricosa</name>
    <dbReference type="NCBI Taxonomy" id="182803"/>
    <lineage>
        <taxon>Eukaryota</taxon>
        <taxon>Metazoa</taxon>
        <taxon>Ecdysozoa</taxon>
        <taxon>Arthropoda</taxon>
        <taxon>Chelicerata</taxon>
        <taxon>Arachnida</taxon>
        <taxon>Araneae</taxon>
        <taxon>Araneomorphae</taxon>
        <taxon>Entelegynae</taxon>
        <taxon>Araneoidea</taxon>
        <taxon>Araneidae</taxon>
        <taxon>Araneus</taxon>
    </lineage>
</organism>
<proteinExistence type="predicted"/>
<keyword evidence="4" id="KW-1185">Reference proteome</keyword>
<dbReference type="EMBL" id="BGPR01020694">
    <property type="protein sequence ID" value="GBN85251.1"/>
    <property type="molecule type" value="Genomic_DNA"/>
</dbReference>
<name>A0A4Y2SBH2_ARAVE</name>
<dbReference type="Proteomes" id="UP000499080">
    <property type="component" value="Unassembled WGS sequence"/>
</dbReference>
<protein>
    <submittedName>
        <fullName evidence="2">Uncharacterized protein</fullName>
    </submittedName>
</protein>
<gene>
    <name evidence="3" type="ORF">AVEN_145753_1</name>
    <name evidence="2" type="ORF">AVEN_206593_1</name>
</gene>
<feature type="region of interest" description="Disordered" evidence="1">
    <location>
        <begin position="59"/>
        <end position="92"/>
    </location>
</feature>
<feature type="compositionally biased region" description="Acidic residues" evidence="1">
    <location>
        <begin position="75"/>
        <end position="85"/>
    </location>
</feature>
<evidence type="ECO:0000313" key="2">
    <source>
        <dbReference type="EMBL" id="GBN85251.1"/>
    </source>
</evidence>
<accession>A0A4Y2SBH2</accession>
<evidence type="ECO:0000313" key="3">
    <source>
        <dbReference type="EMBL" id="GBN85361.1"/>
    </source>
</evidence>
<dbReference type="EMBL" id="BGPR01020739">
    <property type="protein sequence ID" value="GBN85361.1"/>
    <property type="molecule type" value="Genomic_DNA"/>
</dbReference>
<reference evidence="2 4" key="1">
    <citation type="journal article" date="2019" name="Sci. Rep.">
        <title>Orb-weaving spider Araneus ventricosus genome elucidates the spidroin gene catalogue.</title>
        <authorList>
            <person name="Kono N."/>
            <person name="Nakamura H."/>
            <person name="Ohtoshi R."/>
            <person name="Moran D.A.P."/>
            <person name="Shinohara A."/>
            <person name="Yoshida Y."/>
            <person name="Fujiwara M."/>
            <person name="Mori M."/>
            <person name="Tomita M."/>
            <person name="Arakawa K."/>
        </authorList>
    </citation>
    <scope>NUCLEOTIDE SEQUENCE [LARGE SCALE GENOMIC DNA]</scope>
</reference>
<comment type="caution">
    <text evidence="2">The sequence shown here is derived from an EMBL/GenBank/DDBJ whole genome shotgun (WGS) entry which is preliminary data.</text>
</comment>